<dbReference type="GO" id="GO:0000815">
    <property type="term" value="C:ESCRT III complex"/>
    <property type="evidence" value="ECO:0007669"/>
    <property type="project" value="TreeGrafter"/>
</dbReference>
<evidence type="ECO:0000256" key="3">
    <source>
        <dbReference type="ARBA" id="ARBA00022753"/>
    </source>
</evidence>
<dbReference type="GO" id="GO:0006900">
    <property type="term" value="P:vesicle budding from membrane"/>
    <property type="evidence" value="ECO:0007669"/>
    <property type="project" value="TreeGrafter"/>
</dbReference>
<feature type="compositionally biased region" description="Basic and acidic residues" evidence="4">
    <location>
        <begin position="212"/>
        <end position="222"/>
    </location>
</feature>
<dbReference type="GO" id="GO:0005771">
    <property type="term" value="C:multivesicular body"/>
    <property type="evidence" value="ECO:0007669"/>
    <property type="project" value="TreeGrafter"/>
</dbReference>
<evidence type="ECO:0000313" key="6">
    <source>
        <dbReference type="Proteomes" id="UP001152798"/>
    </source>
</evidence>
<reference evidence="5" key="1">
    <citation type="submission" date="2022-01" db="EMBL/GenBank/DDBJ databases">
        <authorList>
            <person name="King R."/>
        </authorList>
    </citation>
    <scope>NUCLEOTIDE SEQUENCE</scope>
</reference>
<keyword evidence="3" id="KW-0967">Endosome</keyword>
<evidence type="ECO:0000256" key="2">
    <source>
        <dbReference type="ARBA" id="ARBA00006190"/>
    </source>
</evidence>
<comment type="similarity">
    <text evidence="2">Belongs to the SNF7 family.</text>
</comment>
<dbReference type="Proteomes" id="UP001152798">
    <property type="component" value="Chromosome 4"/>
</dbReference>
<dbReference type="PANTHER" id="PTHR22761">
    <property type="entry name" value="CHARGED MULTIVESICULAR BODY PROTEIN"/>
    <property type="match status" value="1"/>
</dbReference>
<feature type="compositionally biased region" description="Low complexity" evidence="4">
    <location>
        <begin position="197"/>
        <end position="208"/>
    </location>
</feature>
<gene>
    <name evidence="5" type="ORF">NEZAVI_LOCUS9788</name>
</gene>
<dbReference type="GO" id="GO:0032511">
    <property type="term" value="P:late endosome to vacuole transport via multivesicular body sorting pathway"/>
    <property type="evidence" value="ECO:0007669"/>
    <property type="project" value="TreeGrafter"/>
</dbReference>
<dbReference type="Gene3D" id="1.10.287.1060">
    <property type="entry name" value="ESAT-6-like"/>
    <property type="match status" value="1"/>
</dbReference>
<comment type="subcellular location">
    <subcellularLocation>
        <location evidence="1">Endosome</location>
    </subcellularLocation>
</comment>
<feature type="region of interest" description="Disordered" evidence="4">
    <location>
        <begin position="197"/>
        <end position="222"/>
    </location>
</feature>
<evidence type="ECO:0000256" key="1">
    <source>
        <dbReference type="ARBA" id="ARBA00004177"/>
    </source>
</evidence>
<dbReference type="OrthoDB" id="6626946at2759"/>
<accession>A0A9P0HEY0</accession>
<evidence type="ECO:0008006" key="7">
    <source>
        <dbReference type="Google" id="ProtNLM"/>
    </source>
</evidence>
<dbReference type="PANTHER" id="PTHR22761:SF10">
    <property type="entry name" value="GH13992P"/>
    <property type="match status" value="1"/>
</dbReference>
<dbReference type="Pfam" id="PF03357">
    <property type="entry name" value="Snf7"/>
    <property type="match status" value="1"/>
</dbReference>
<protein>
    <recommendedName>
        <fullName evidence="7">Charged multivesicular body protein 4b</fullName>
    </recommendedName>
</protein>
<dbReference type="GO" id="GO:0009898">
    <property type="term" value="C:cytoplasmic side of plasma membrane"/>
    <property type="evidence" value="ECO:0007669"/>
    <property type="project" value="TreeGrafter"/>
</dbReference>
<proteinExistence type="inferred from homology"/>
<keyword evidence="6" id="KW-1185">Reference proteome</keyword>
<dbReference type="InterPro" id="IPR005024">
    <property type="entry name" value="Snf7_fam"/>
</dbReference>
<evidence type="ECO:0000313" key="5">
    <source>
        <dbReference type="EMBL" id="CAH1400579.1"/>
    </source>
</evidence>
<sequence length="222" mass="24982">MLMNFLVKMFGKGGKKETSKKPSLLVETLEKINNIIDILNKKQEFLESKIQAETATIKKNGLRNKRVAIQALRRKKKFEQQLKQVDGTLATMELQKDTLEAARTNTVVCETLKLASDAMKSTTKNIDMDTLHEIMDELNEQQEVAKEIADVVSRPIFVGGDDDDELELELEELEQEELDREMMAIGIVSEELPSVPSVAVSGQASSSAQEDEQLKKLKEWAT</sequence>
<dbReference type="EMBL" id="OV725080">
    <property type="protein sequence ID" value="CAH1400579.1"/>
    <property type="molecule type" value="Genomic_DNA"/>
</dbReference>
<name>A0A9P0HEY0_NEZVI</name>
<evidence type="ECO:0000256" key="4">
    <source>
        <dbReference type="SAM" id="MobiDB-lite"/>
    </source>
</evidence>
<organism evidence="5 6">
    <name type="scientific">Nezara viridula</name>
    <name type="common">Southern green stink bug</name>
    <name type="synonym">Cimex viridulus</name>
    <dbReference type="NCBI Taxonomy" id="85310"/>
    <lineage>
        <taxon>Eukaryota</taxon>
        <taxon>Metazoa</taxon>
        <taxon>Ecdysozoa</taxon>
        <taxon>Arthropoda</taxon>
        <taxon>Hexapoda</taxon>
        <taxon>Insecta</taxon>
        <taxon>Pterygota</taxon>
        <taxon>Neoptera</taxon>
        <taxon>Paraneoptera</taxon>
        <taxon>Hemiptera</taxon>
        <taxon>Heteroptera</taxon>
        <taxon>Panheteroptera</taxon>
        <taxon>Pentatomomorpha</taxon>
        <taxon>Pentatomoidea</taxon>
        <taxon>Pentatomidae</taxon>
        <taxon>Pentatominae</taxon>
        <taxon>Nezara</taxon>
    </lineage>
</organism>
<dbReference type="AlphaFoldDB" id="A0A9P0HEY0"/>